<proteinExistence type="predicted"/>
<evidence type="ECO:0000313" key="5">
    <source>
        <dbReference type="Proteomes" id="UP001590951"/>
    </source>
</evidence>
<keyword evidence="1" id="KW-0677">Repeat</keyword>
<comment type="caution">
    <text evidence="4">The sequence shown here is derived from an EMBL/GenBank/DDBJ whole genome shotgun (WGS) entry which is preliminary data.</text>
</comment>
<gene>
    <name evidence="4" type="ORF">ABVK25_005108</name>
</gene>
<dbReference type="PROSITE" id="PS50088">
    <property type="entry name" value="ANK_REPEAT"/>
    <property type="match status" value="1"/>
</dbReference>
<dbReference type="EMBL" id="JBHFEH010000014">
    <property type="protein sequence ID" value="KAL2054804.1"/>
    <property type="molecule type" value="Genomic_DNA"/>
</dbReference>
<organism evidence="4 5">
    <name type="scientific">Lepraria finkii</name>
    <dbReference type="NCBI Taxonomy" id="1340010"/>
    <lineage>
        <taxon>Eukaryota</taxon>
        <taxon>Fungi</taxon>
        <taxon>Dikarya</taxon>
        <taxon>Ascomycota</taxon>
        <taxon>Pezizomycotina</taxon>
        <taxon>Lecanoromycetes</taxon>
        <taxon>OSLEUM clade</taxon>
        <taxon>Lecanoromycetidae</taxon>
        <taxon>Lecanorales</taxon>
        <taxon>Lecanorineae</taxon>
        <taxon>Stereocaulaceae</taxon>
        <taxon>Lepraria</taxon>
    </lineage>
</organism>
<dbReference type="PANTHER" id="PTHR24198:SF165">
    <property type="entry name" value="ANKYRIN REPEAT-CONTAINING PROTEIN-RELATED"/>
    <property type="match status" value="1"/>
</dbReference>
<reference evidence="4 5" key="1">
    <citation type="submission" date="2024-09" db="EMBL/GenBank/DDBJ databases">
        <title>Rethinking Asexuality: The Enigmatic Case of Functional Sexual Genes in Lepraria (Stereocaulaceae).</title>
        <authorList>
            <person name="Doellman M."/>
            <person name="Sun Y."/>
            <person name="Barcenas-Pena A."/>
            <person name="Lumbsch H.T."/>
            <person name="Grewe F."/>
        </authorList>
    </citation>
    <scope>NUCLEOTIDE SEQUENCE [LARGE SCALE GENOMIC DNA]</scope>
    <source>
        <strain evidence="4 5">Grewe 0041</strain>
    </source>
</reference>
<dbReference type="SMART" id="SM00248">
    <property type="entry name" value="ANK"/>
    <property type="match status" value="9"/>
</dbReference>
<evidence type="ECO:0000256" key="2">
    <source>
        <dbReference type="ARBA" id="ARBA00023043"/>
    </source>
</evidence>
<protein>
    <submittedName>
        <fullName evidence="4">Uncharacterized protein</fullName>
    </submittedName>
</protein>
<evidence type="ECO:0000256" key="1">
    <source>
        <dbReference type="ARBA" id="ARBA00022737"/>
    </source>
</evidence>
<sequence length="361" mass="39993">MAAIHTFYDICAHPDYVQPLIEEVVNCVEEATKLSDQKTTLDYVESNDRVYGIVLHWAALGGYESILRLLLTQEGTDRLIYERNIYENTAVFEAVRTRHRQSVRQLMSHRVDLFMNGHMNTVPPLHQAACHGTVEDIEVLMESNEKQRLLKHRALGDTTALQGAVSFNRPDTTGAIIDHGASLYKKEEYGKTPLFMAADYGATRTAAPLIARDSSMQHLPLPDVSRRTPVQKACAPGHIEVMKLFMQREEARAALLEWGSHSYGALQFAALNGQASVVEFLLDYYPLALPEDIHGPTILHLAVRSGDVNTTVVILEHGKMDELLESRVTSGSTALHDAGHAEVVQVLADVDADLNAQCDNG</sequence>
<dbReference type="InterPro" id="IPR036770">
    <property type="entry name" value="Ankyrin_rpt-contain_sf"/>
</dbReference>
<accession>A0ABR4BAC5</accession>
<dbReference type="InterPro" id="IPR002110">
    <property type="entry name" value="Ankyrin_rpt"/>
</dbReference>
<evidence type="ECO:0000313" key="4">
    <source>
        <dbReference type="EMBL" id="KAL2054804.1"/>
    </source>
</evidence>
<dbReference type="PANTHER" id="PTHR24198">
    <property type="entry name" value="ANKYRIN REPEAT AND PROTEIN KINASE DOMAIN-CONTAINING PROTEIN"/>
    <property type="match status" value="1"/>
</dbReference>
<keyword evidence="2 3" id="KW-0040">ANK repeat</keyword>
<feature type="repeat" description="ANK" evidence="3">
    <location>
        <begin position="294"/>
        <end position="318"/>
    </location>
</feature>
<name>A0ABR4BAC5_9LECA</name>
<dbReference type="SUPFAM" id="SSF48403">
    <property type="entry name" value="Ankyrin repeat"/>
    <property type="match status" value="1"/>
</dbReference>
<evidence type="ECO:0000256" key="3">
    <source>
        <dbReference type="PROSITE-ProRule" id="PRU00023"/>
    </source>
</evidence>
<keyword evidence="5" id="KW-1185">Reference proteome</keyword>
<dbReference type="Gene3D" id="1.25.40.20">
    <property type="entry name" value="Ankyrin repeat-containing domain"/>
    <property type="match status" value="1"/>
</dbReference>
<dbReference type="PROSITE" id="PS50297">
    <property type="entry name" value="ANK_REP_REGION"/>
    <property type="match status" value="1"/>
</dbReference>
<dbReference type="Pfam" id="PF12796">
    <property type="entry name" value="Ank_2"/>
    <property type="match status" value="2"/>
</dbReference>
<dbReference type="Proteomes" id="UP001590951">
    <property type="component" value="Unassembled WGS sequence"/>
</dbReference>